<comment type="subcellular location">
    <subcellularLocation>
        <location evidence="1">Membrane</location>
        <topology evidence="1">Multi-pass membrane protein</topology>
    </subcellularLocation>
</comment>
<feature type="domain" description="Sodium/calcium exchanger membrane region" evidence="6">
    <location>
        <begin position="200"/>
        <end position="347"/>
    </location>
</feature>
<feature type="transmembrane region" description="Helical" evidence="5">
    <location>
        <begin position="146"/>
        <end position="166"/>
    </location>
</feature>
<dbReference type="AlphaFoldDB" id="A0AAU7NPC4"/>
<keyword evidence="4 5" id="KW-0472">Membrane</keyword>
<organism evidence="7 8">
    <name type="scientific">Methylomarinum roseum</name>
    <dbReference type="NCBI Taxonomy" id="3067653"/>
    <lineage>
        <taxon>Bacteria</taxon>
        <taxon>Pseudomonadati</taxon>
        <taxon>Pseudomonadota</taxon>
        <taxon>Gammaproteobacteria</taxon>
        <taxon>Methylococcales</taxon>
        <taxon>Methylococcaceae</taxon>
        <taxon>Methylomarinum</taxon>
    </lineage>
</organism>
<evidence type="ECO:0000256" key="2">
    <source>
        <dbReference type="ARBA" id="ARBA00022692"/>
    </source>
</evidence>
<dbReference type="RefSeq" id="WP_349431030.1">
    <property type="nucleotide sequence ID" value="NZ_CP157743.1"/>
</dbReference>
<feature type="transmembrane region" description="Helical" evidence="5">
    <location>
        <begin position="301"/>
        <end position="319"/>
    </location>
</feature>
<evidence type="ECO:0000259" key="6">
    <source>
        <dbReference type="Pfam" id="PF01699"/>
    </source>
</evidence>
<dbReference type="Proteomes" id="UP001225378">
    <property type="component" value="Chromosome"/>
</dbReference>
<dbReference type="Pfam" id="PF01699">
    <property type="entry name" value="Na_Ca_ex"/>
    <property type="match status" value="2"/>
</dbReference>
<evidence type="ECO:0000313" key="7">
    <source>
        <dbReference type="EMBL" id="XBS18811.1"/>
    </source>
</evidence>
<protein>
    <recommendedName>
        <fullName evidence="6">Sodium/calcium exchanger membrane region domain-containing protein</fullName>
    </recommendedName>
</protein>
<dbReference type="GO" id="GO:0006874">
    <property type="term" value="P:intracellular calcium ion homeostasis"/>
    <property type="evidence" value="ECO:0007669"/>
    <property type="project" value="TreeGrafter"/>
</dbReference>
<evidence type="ECO:0000256" key="5">
    <source>
        <dbReference type="SAM" id="Phobius"/>
    </source>
</evidence>
<keyword evidence="8" id="KW-1185">Reference proteome</keyword>
<dbReference type="PANTHER" id="PTHR10846:SF8">
    <property type="entry name" value="INNER MEMBRANE PROTEIN YRBG"/>
    <property type="match status" value="1"/>
</dbReference>
<dbReference type="PANTHER" id="PTHR10846">
    <property type="entry name" value="SODIUM/POTASSIUM/CALCIUM EXCHANGER"/>
    <property type="match status" value="1"/>
</dbReference>
<feature type="transmembrane region" description="Helical" evidence="5">
    <location>
        <begin position="20"/>
        <end position="41"/>
    </location>
</feature>
<evidence type="ECO:0000256" key="1">
    <source>
        <dbReference type="ARBA" id="ARBA00004141"/>
    </source>
</evidence>
<reference evidence="7 8" key="1">
    <citation type="journal article" date="2024" name="Microbiology">
        <title>Methylomarinum rosea sp. nov., a novel halophilic methanotrophic bacterium from the hypersaline Lake Elton.</title>
        <authorList>
            <person name="Suleimanov R.Z."/>
            <person name="Oshkin I.Y."/>
            <person name="Danilova O.V."/>
            <person name="Suzina N.E."/>
            <person name="Dedysh S.N."/>
        </authorList>
    </citation>
    <scope>NUCLEOTIDE SEQUENCE [LARGE SCALE GENOMIC DNA]</scope>
    <source>
        <strain evidence="7 8">Ch1-1</strain>
    </source>
</reference>
<dbReference type="GO" id="GO:0005886">
    <property type="term" value="C:plasma membrane"/>
    <property type="evidence" value="ECO:0007669"/>
    <property type="project" value="TreeGrafter"/>
</dbReference>
<accession>A0AAU7NPC4</accession>
<feature type="transmembrane region" description="Helical" evidence="5">
    <location>
        <begin position="118"/>
        <end position="140"/>
    </location>
</feature>
<dbReference type="InterPro" id="IPR044880">
    <property type="entry name" value="NCX_ion-bd_dom_sf"/>
</dbReference>
<evidence type="ECO:0000313" key="8">
    <source>
        <dbReference type="Proteomes" id="UP001225378"/>
    </source>
</evidence>
<dbReference type="InterPro" id="IPR004481">
    <property type="entry name" value="K/Na/Ca-exchanger"/>
</dbReference>
<feature type="transmembrane region" description="Helical" evidence="5">
    <location>
        <begin position="83"/>
        <end position="106"/>
    </location>
</feature>
<dbReference type="GO" id="GO:0005262">
    <property type="term" value="F:calcium channel activity"/>
    <property type="evidence" value="ECO:0007669"/>
    <property type="project" value="TreeGrafter"/>
</dbReference>
<keyword evidence="2 5" id="KW-0812">Transmembrane</keyword>
<dbReference type="GO" id="GO:0008273">
    <property type="term" value="F:calcium, potassium:sodium antiporter activity"/>
    <property type="evidence" value="ECO:0007669"/>
    <property type="project" value="TreeGrafter"/>
</dbReference>
<keyword evidence="3 5" id="KW-1133">Transmembrane helix</keyword>
<dbReference type="KEGG" id="mech:Q9L42_010525"/>
<feature type="transmembrane region" description="Helical" evidence="5">
    <location>
        <begin position="53"/>
        <end position="77"/>
    </location>
</feature>
<proteinExistence type="predicted"/>
<dbReference type="Gene3D" id="1.20.1420.30">
    <property type="entry name" value="NCX, central ion-binding region"/>
    <property type="match status" value="1"/>
</dbReference>
<dbReference type="InterPro" id="IPR004837">
    <property type="entry name" value="NaCa_Exmemb"/>
</dbReference>
<dbReference type="EMBL" id="CP157743">
    <property type="protein sequence ID" value="XBS18811.1"/>
    <property type="molecule type" value="Genomic_DNA"/>
</dbReference>
<evidence type="ECO:0000256" key="3">
    <source>
        <dbReference type="ARBA" id="ARBA00022989"/>
    </source>
</evidence>
<feature type="transmembrane region" description="Helical" evidence="5">
    <location>
        <begin position="331"/>
        <end position="350"/>
    </location>
</feature>
<gene>
    <name evidence="7" type="ORF">Q9L42_010525</name>
</gene>
<name>A0AAU7NPC4_9GAMM</name>
<evidence type="ECO:0000256" key="4">
    <source>
        <dbReference type="ARBA" id="ARBA00023136"/>
    </source>
</evidence>
<feature type="domain" description="Sodium/calcium exchanger membrane region" evidence="6">
    <location>
        <begin position="19"/>
        <end position="138"/>
    </location>
</feature>
<sequence length="352" mass="37205">MQGNQLPFFNPDHWSLTQSIAVFAGCAFVIAVTGTWITYVVDQLADRTGAGEAVAGAVFLGGATSLAGSVLSVTAAWKGHPELAVSNALGGIAVQTLFLAVADFCYRRANLEHAAASAPNMLQTALLISLLALILLAPLLPDVTFFAIHPITPLLLGFYFYGIRLVRGARLQPMWRPLVTRETRQDIPQKSSLLSSMSSLWLRFILLLVILGMTGWLLEPAANNIAIKTGLSETAVGVLLTAVSTSIPELVTSIAAVRSGALTLAVGGILGGNVFDTLFTAASDIAYRQGSIYHVMPKASILWVTLTLLMSGVLMMGLIRREEQGIAKIGTESAAIIVLYGIGVIVMLTGGV</sequence>
<feature type="transmembrane region" description="Helical" evidence="5">
    <location>
        <begin position="200"/>
        <end position="218"/>
    </location>
</feature>